<keyword evidence="5" id="KW-0560">Oxidoreductase</keyword>
<accession>A0A098AY07</accession>
<name>A0A098AY07_DESHA</name>
<reference evidence="7" key="1">
    <citation type="submission" date="2014-07" db="EMBL/GenBank/DDBJ databases">
        <authorList>
            <person name="Hornung V.Bastian."/>
        </authorList>
    </citation>
    <scope>NUCLEOTIDE SEQUENCE</scope>
    <source>
        <strain evidence="7">PCE-S</strain>
    </source>
</reference>
<evidence type="ECO:0000313" key="7">
    <source>
        <dbReference type="EMBL" id="CDX01499.1"/>
    </source>
</evidence>
<feature type="domain" description="Putative nitroreductase TM1586" evidence="6">
    <location>
        <begin position="11"/>
        <end position="253"/>
    </location>
</feature>
<protein>
    <submittedName>
        <fullName evidence="7">Nitroreductase</fullName>
    </submittedName>
</protein>
<evidence type="ECO:0000256" key="5">
    <source>
        <dbReference type="ARBA" id="ARBA00023002"/>
    </source>
</evidence>
<organism evidence="7">
    <name type="scientific">Desulfitobacterium hafniense</name>
    <name type="common">Desulfitobacterium frappieri</name>
    <dbReference type="NCBI Taxonomy" id="49338"/>
    <lineage>
        <taxon>Bacteria</taxon>
        <taxon>Bacillati</taxon>
        <taxon>Bacillota</taxon>
        <taxon>Clostridia</taxon>
        <taxon>Eubacteriales</taxon>
        <taxon>Desulfitobacteriaceae</taxon>
        <taxon>Desulfitobacterium</taxon>
    </lineage>
</organism>
<proteinExistence type="inferred from homology"/>
<dbReference type="GO" id="GO:0016491">
    <property type="term" value="F:oxidoreductase activity"/>
    <property type="evidence" value="ECO:0007669"/>
    <property type="project" value="UniProtKB-KW"/>
</dbReference>
<dbReference type="Pfam" id="PF14512">
    <property type="entry name" value="TM1586_NiRdase"/>
    <property type="match status" value="1"/>
</dbReference>
<evidence type="ECO:0000259" key="6">
    <source>
        <dbReference type="Pfam" id="PF14512"/>
    </source>
</evidence>
<comment type="cofactor">
    <cofactor evidence="1">
        <name>FMN</name>
        <dbReference type="ChEBI" id="CHEBI:58210"/>
    </cofactor>
</comment>
<dbReference type="SUPFAM" id="SSF55469">
    <property type="entry name" value="FMN-dependent nitroreductase-like"/>
    <property type="match status" value="1"/>
</dbReference>
<keyword evidence="3" id="KW-0285">Flavoprotein</keyword>
<dbReference type="Gene3D" id="3.40.109.10">
    <property type="entry name" value="NADH Oxidase"/>
    <property type="match status" value="1"/>
</dbReference>
<evidence type="ECO:0000256" key="2">
    <source>
        <dbReference type="ARBA" id="ARBA00007118"/>
    </source>
</evidence>
<keyword evidence="4" id="KW-0288">FMN</keyword>
<dbReference type="PANTHER" id="PTHR43673">
    <property type="entry name" value="NAD(P)H NITROREDUCTASE YDGI-RELATED"/>
    <property type="match status" value="1"/>
</dbReference>
<dbReference type="Gene3D" id="3.40.109.30">
    <property type="entry name" value="putative nitroreductase (tm1586), domain 2"/>
    <property type="match status" value="1"/>
</dbReference>
<dbReference type="EMBL" id="LK996017">
    <property type="protein sequence ID" value="CDX01499.1"/>
    <property type="molecule type" value="Genomic_DNA"/>
</dbReference>
<dbReference type="PANTHER" id="PTHR43673:SF2">
    <property type="entry name" value="NITROREDUCTASE"/>
    <property type="match status" value="1"/>
</dbReference>
<evidence type="ECO:0000256" key="3">
    <source>
        <dbReference type="ARBA" id="ARBA00022630"/>
    </source>
</evidence>
<evidence type="ECO:0000256" key="4">
    <source>
        <dbReference type="ARBA" id="ARBA00022643"/>
    </source>
</evidence>
<dbReference type="InterPro" id="IPR029478">
    <property type="entry name" value="TM1586_NiRdase"/>
</dbReference>
<dbReference type="PATRIC" id="fig|49338.4.peg.1733"/>
<dbReference type="AlphaFoldDB" id="A0A098AY07"/>
<comment type="similarity">
    <text evidence="2">Belongs to the nitroreductase family.</text>
</comment>
<sequence length="287" mass="32087">MSVEEVPMSMIQQMKKRISVRTYKEEFLPPELKEKINLAFKDNQGPFGGAVRFEFVERELAQKEGNIKLGTYGVIKGASSYIVAAIPEGKRDLEDFGYVLEKLILYATYLGLGTCWLGGTYTKNEFGKAIGLQAGEIMPCITPIGYPHQKRSLLESAMRLAAGSKNRKPWQELFFNQALGRPLTEAEADKYATPLEMVRLAPSASNKQPWRIIMAQGGIHFYLQRTKDYGKGLGFDIQRVDMGIAMCHFELAAKELGLPGQWQIIESKADAAESTIPPGTHYIVSWV</sequence>
<gene>
    <name evidence="7" type="ORF">DPCES_1612</name>
</gene>
<dbReference type="InterPro" id="IPR000415">
    <property type="entry name" value="Nitroreductase-like"/>
</dbReference>
<evidence type="ECO:0000256" key="1">
    <source>
        <dbReference type="ARBA" id="ARBA00001917"/>
    </source>
</evidence>
<dbReference type="RefSeq" id="WP_144675210.1">
    <property type="nucleotide sequence ID" value="NZ_LK996017.1"/>
</dbReference>